<evidence type="ECO:0000256" key="3">
    <source>
        <dbReference type="ARBA" id="ARBA00022729"/>
    </source>
</evidence>
<accession>A0ABU3GRF3</accession>
<keyword evidence="10" id="KW-1185">Reference proteome</keyword>
<dbReference type="InterPro" id="IPR033985">
    <property type="entry name" value="SusD-like_N"/>
</dbReference>
<gene>
    <name evidence="9" type="ORF">QE417_001292</name>
</gene>
<keyword evidence="4" id="KW-0472">Membrane</keyword>
<dbReference type="Proteomes" id="UP001258315">
    <property type="component" value="Unassembled WGS sequence"/>
</dbReference>
<comment type="similarity">
    <text evidence="2">Belongs to the SusD family.</text>
</comment>
<organism evidence="9 10">
    <name type="scientific">Mucilaginibacter terrae</name>
    <dbReference type="NCBI Taxonomy" id="1955052"/>
    <lineage>
        <taxon>Bacteria</taxon>
        <taxon>Pseudomonadati</taxon>
        <taxon>Bacteroidota</taxon>
        <taxon>Sphingobacteriia</taxon>
        <taxon>Sphingobacteriales</taxon>
        <taxon>Sphingobacteriaceae</taxon>
        <taxon>Mucilaginibacter</taxon>
    </lineage>
</organism>
<evidence type="ECO:0000313" key="10">
    <source>
        <dbReference type="Proteomes" id="UP001258315"/>
    </source>
</evidence>
<evidence type="ECO:0008006" key="11">
    <source>
        <dbReference type="Google" id="ProtNLM"/>
    </source>
</evidence>
<evidence type="ECO:0000256" key="1">
    <source>
        <dbReference type="ARBA" id="ARBA00004442"/>
    </source>
</evidence>
<dbReference type="Gene3D" id="1.25.40.390">
    <property type="match status" value="1"/>
</dbReference>
<dbReference type="InterPro" id="IPR011990">
    <property type="entry name" value="TPR-like_helical_dom_sf"/>
</dbReference>
<keyword evidence="5" id="KW-0998">Cell outer membrane</keyword>
<dbReference type="Pfam" id="PF07980">
    <property type="entry name" value="SusD_RagB"/>
    <property type="match status" value="1"/>
</dbReference>
<dbReference type="EMBL" id="JAVLVU010000001">
    <property type="protein sequence ID" value="MDT3402220.1"/>
    <property type="molecule type" value="Genomic_DNA"/>
</dbReference>
<feature type="chain" id="PRO_5045727089" description="RagB/SusD family nutrient uptake outer membrane protein" evidence="6">
    <location>
        <begin position="23"/>
        <end position="579"/>
    </location>
</feature>
<dbReference type="SUPFAM" id="SSF48452">
    <property type="entry name" value="TPR-like"/>
    <property type="match status" value="1"/>
</dbReference>
<evidence type="ECO:0000313" key="9">
    <source>
        <dbReference type="EMBL" id="MDT3402220.1"/>
    </source>
</evidence>
<name>A0ABU3GRF3_9SPHI</name>
<sequence>MKKNFYSIISLGLGLLMVTANSCRKYEEEPKDWFGQDMAFDAADKNGIVAGYVLNNIYTYIPDGFTRIGGDFLDAGTDDALPSTYNRPVEYFTRGTITAQNNPEENPGNGTGLTFYGNSYYGIRRANTFLANIGQVPVLAQTKQYWITEARFLRAYFYWELLKRYGGVPLLGDKVYGLDDNINLPRNTFAEVVNYIVSECDAIKANMRPDPVSTSDFGRVSKGAAVALKCRVLLYAASPLYNGGGFETDPVKKSLTGYPTADPTRWQAVVNACTEFQALGYYALVSTGTPTAFTSVFTNKMSTEIIFAKQSANSIGLENGQSPVGYIASNTKSQGLTSPTQNLVDAFPMLNGANITDAGSGYNPSTPYANRDPRLAATVFFNGSTWLGRAVQLYEGGADKPNNTAVSPVQTRTGYYLRKFLGNFTTGNTYSNTSHNFPIFRYAEIVLNNAEALNETGQTEAAVQQVIAIRRRAGLAAGPNNRFGIPAGISQANLRTLIMNERRIEFAFEEQRFWDIRRWKTAPQVMTQALTGVSITNAATPTFQSFNVLTPVWRDKLYHMPIPFDEILKNPALIQNEGW</sequence>
<evidence type="ECO:0000256" key="5">
    <source>
        <dbReference type="ARBA" id="ARBA00023237"/>
    </source>
</evidence>
<dbReference type="CDD" id="cd08977">
    <property type="entry name" value="SusD"/>
    <property type="match status" value="1"/>
</dbReference>
<evidence type="ECO:0000259" key="8">
    <source>
        <dbReference type="Pfam" id="PF14322"/>
    </source>
</evidence>
<comment type="subcellular location">
    <subcellularLocation>
        <location evidence="1">Cell outer membrane</location>
    </subcellularLocation>
</comment>
<comment type="caution">
    <text evidence="9">The sequence shown here is derived from an EMBL/GenBank/DDBJ whole genome shotgun (WGS) entry which is preliminary data.</text>
</comment>
<dbReference type="InterPro" id="IPR012944">
    <property type="entry name" value="SusD_RagB_dom"/>
</dbReference>
<feature type="domain" description="SusD-like N-terminal" evidence="8">
    <location>
        <begin position="101"/>
        <end position="234"/>
    </location>
</feature>
<protein>
    <recommendedName>
        <fullName evidence="11">RagB/SusD family nutrient uptake outer membrane protein</fullName>
    </recommendedName>
</protein>
<dbReference type="Pfam" id="PF14322">
    <property type="entry name" value="SusD-like_3"/>
    <property type="match status" value="1"/>
</dbReference>
<keyword evidence="3 6" id="KW-0732">Signal</keyword>
<feature type="domain" description="RagB/SusD" evidence="7">
    <location>
        <begin position="303"/>
        <end position="579"/>
    </location>
</feature>
<evidence type="ECO:0000256" key="2">
    <source>
        <dbReference type="ARBA" id="ARBA00006275"/>
    </source>
</evidence>
<evidence type="ECO:0000256" key="4">
    <source>
        <dbReference type="ARBA" id="ARBA00023136"/>
    </source>
</evidence>
<feature type="signal peptide" evidence="6">
    <location>
        <begin position="1"/>
        <end position="22"/>
    </location>
</feature>
<dbReference type="RefSeq" id="WP_311948493.1">
    <property type="nucleotide sequence ID" value="NZ_JAVLVU010000001.1"/>
</dbReference>
<reference evidence="10" key="1">
    <citation type="submission" date="2023-07" db="EMBL/GenBank/DDBJ databases">
        <title>Functional and genomic diversity of the sorghum phyllosphere microbiome.</title>
        <authorList>
            <person name="Shade A."/>
        </authorList>
    </citation>
    <scope>NUCLEOTIDE SEQUENCE [LARGE SCALE GENOMIC DNA]</scope>
    <source>
        <strain evidence="10">SORGH_AS_0422</strain>
    </source>
</reference>
<proteinExistence type="inferred from homology"/>
<evidence type="ECO:0000259" key="7">
    <source>
        <dbReference type="Pfam" id="PF07980"/>
    </source>
</evidence>
<evidence type="ECO:0000256" key="6">
    <source>
        <dbReference type="SAM" id="SignalP"/>
    </source>
</evidence>